<gene>
    <name evidence="1" type="ORF">KFL_002130230</name>
</gene>
<keyword evidence="2" id="KW-1185">Reference proteome</keyword>
<protein>
    <submittedName>
        <fullName evidence="1">Uncharacterized protein</fullName>
    </submittedName>
</protein>
<proteinExistence type="predicted"/>
<evidence type="ECO:0000313" key="2">
    <source>
        <dbReference type="Proteomes" id="UP000054558"/>
    </source>
</evidence>
<dbReference type="AlphaFoldDB" id="A0A1Y1I8C8"/>
<dbReference type="EMBL" id="DF237162">
    <property type="protein sequence ID" value="GAQ84946.1"/>
    <property type="molecule type" value="Genomic_DNA"/>
</dbReference>
<accession>A0A1Y1I8C8</accession>
<dbReference type="Proteomes" id="UP000054558">
    <property type="component" value="Unassembled WGS sequence"/>
</dbReference>
<organism evidence="1 2">
    <name type="scientific">Klebsormidium nitens</name>
    <name type="common">Green alga</name>
    <name type="synonym">Ulothrix nitens</name>
    <dbReference type="NCBI Taxonomy" id="105231"/>
    <lineage>
        <taxon>Eukaryota</taxon>
        <taxon>Viridiplantae</taxon>
        <taxon>Streptophyta</taxon>
        <taxon>Klebsormidiophyceae</taxon>
        <taxon>Klebsormidiales</taxon>
        <taxon>Klebsormidiaceae</taxon>
        <taxon>Klebsormidium</taxon>
    </lineage>
</organism>
<reference evidence="1 2" key="1">
    <citation type="journal article" date="2014" name="Nat. Commun.">
        <title>Klebsormidium flaccidum genome reveals primary factors for plant terrestrial adaptation.</title>
        <authorList>
            <person name="Hori K."/>
            <person name="Maruyama F."/>
            <person name="Fujisawa T."/>
            <person name="Togashi T."/>
            <person name="Yamamoto N."/>
            <person name="Seo M."/>
            <person name="Sato S."/>
            <person name="Yamada T."/>
            <person name="Mori H."/>
            <person name="Tajima N."/>
            <person name="Moriyama T."/>
            <person name="Ikeuchi M."/>
            <person name="Watanabe M."/>
            <person name="Wada H."/>
            <person name="Kobayashi K."/>
            <person name="Saito M."/>
            <person name="Masuda T."/>
            <person name="Sasaki-Sekimoto Y."/>
            <person name="Mashiguchi K."/>
            <person name="Awai K."/>
            <person name="Shimojima M."/>
            <person name="Masuda S."/>
            <person name="Iwai M."/>
            <person name="Nobusawa T."/>
            <person name="Narise T."/>
            <person name="Kondo S."/>
            <person name="Saito H."/>
            <person name="Sato R."/>
            <person name="Murakawa M."/>
            <person name="Ihara Y."/>
            <person name="Oshima-Yamada Y."/>
            <person name="Ohtaka K."/>
            <person name="Satoh M."/>
            <person name="Sonobe K."/>
            <person name="Ishii M."/>
            <person name="Ohtani R."/>
            <person name="Kanamori-Sato M."/>
            <person name="Honoki R."/>
            <person name="Miyazaki D."/>
            <person name="Mochizuki H."/>
            <person name="Umetsu J."/>
            <person name="Higashi K."/>
            <person name="Shibata D."/>
            <person name="Kamiya Y."/>
            <person name="Sato N."/>
            <person name="Nakamura Y."/>
            <person name="Tabata S."/>
            <person name="Ida S."/>
            <person name="Kurokawa K."/>
            <person name="Ohta H."/>
        </authorList>
    </citation>
    <scope>NUCLEOTIDE SEQUENCE [LARGE SCALE GENOMIC DNA]</scope>
    <source>
        <strain evidence="1 2">NIES-2285</strain>
    </source>
</reference>
<evidence type="ECO:0000313" key="1">
    <source>
        <dbReference type="EMBL" id="GAQ84946.1"/>
    </source>
</evidence>
<name>A0A1Y1I8C8_KLENI</name>
<sequence>MKKEEPPFMRGPSSWTKTDSKITNPFVAHRAMAERDLHVNKYIGGKIDHELLQRILFDYLLPLLELVRDTFGDKAGELNNRLSFVAIPILIMTLSKKTAPNPVPLPEAQSAAVQEAVDVLKRLPEQLQGNAEMLHKKIVALTSDLSRLLRINDEGSKQDMNEDDDEPEYCRFRSRMDQEQELANVLEHATRAEPEPEGADVVTPKDQMKPPVDPQIHPASDSPDSFCEPDFTHELTMGHWSVDLGLKVRDKRFPDLPKMIKNLTDGKGAATIVVSDESQGGFNQLEAYSCHHLLVNASNGRYSPVYSQLFNVEHYLGAETVLTTIIELDEYGKITPEALAAAHELQKKVFKQQHPRKVFDEAMLVSRDQLESQLKEAEELLQTRYGVKPEDARLPARKYVVGDFYRNDSLHTFTKVPLIGEPGPSTWAFLESQLLIGIGQRVTKWTWEDVRTRLEEDLHKRAVRRDKMLKRMDRKGWARDWKRHGEARNLEELVWDKADLL</sequence>